<reference evidence="3 4" key="1">
    <citation type="submission" date="2021-02" db="EMBL/GenBank/DDBJ databases">
        <title>Genome assembly of Pseudopithomyces chartarum.</title>
        <authorList>
            <person name="Jauregui R."/>
            <person name="Singh J."/>
            <person name="Voisey C."/>
        </authorList>
    </citation>
    <scope>NUCLEOTIDE SEQUENCE [LARGE SCALE GENOMIC DNA]</scope>
    <source>
        <strain evidence="3 4">AGR01</strain>
    </source>
</reference>
<feature type="signal peptide" evidence="1">
    <location>
        <begin position="1"/>
        <end position="28"/>
    </location>
</feature>
<dbReference type="Proteomes" id="UP001280581">
    <property type="component" value="Unassembled WGS sequence"/>
</dbReference>
<keyword evidence="1" id="KW-0732">Signal</keyword>
<evidence type="ECO:0000259" key="2">
    <source>
        <dbReference type="Pfam" id="PF01965"/>
    </source>
</evidence>
<dbReference type="PANTHER" id="PTHR43130">
    <property type="entry name" value="ARAC-FAMILY TRANSCRIPTIONAL REGULATOR"/>
    <property type="match status" value="1"/>
</dbReference>
<keyword evidence="4" id="KW-1185">Reference proteome</keyword>
<protein>
    <recommendedName>
        <fullName evidence="2">DJ-1/PfpI domain-containing protein</fullName>
    </recommendedName>
</protein>
<dbReference type="AlphaFoldDB" id="A0AAN6RBX8"/>
<organism evidence="3 4">
    <name type="scientific">Pseudopithomyces chartarum</name>
    <dbReference type="NCBI Taxonomy" id="1892770"/>
    <lineage>
        <taxon>Eukaryota</taxon>
        <taxon>Fungi</taxon>
        <taxon>Dikarya</taxon>
        <taxon>Ascomycota</taxon>
        <taxon>Pezizomycotina</taxon>
        <taxon>Dothideomycetes</taxon>
        <taxon>Pleosporomycetidae</taxon>
        <taxon>Pleosporales</taxon>
        <taxon>Massarineae</taxon>
        <taxon>Didymosphaeriaceae</taxon>
        <taxon>Pseudopithomyces</taxon>
    </lineage>
</organism>
<gene>
    <name evidence="3" type="ORF">GRF29_213g107266</name>
</gene>
<dbReference type="Pfam" id="PF01965">
    <property type="entry name" value="DJ-1_PfpI"/>
    <property type="match status" value="1"/>
</dbReference>
<comment type="caution">
    <text evidence="3">The sequence shown here is derived from an EMBL/GenBank/DDBJ whole genome shotgun (WGS) entry which is preliminary data.</text>
</comment>
<dbReference type="InterPro" id="IPR029062">
    <property type="entry name" value="Class_I_gatase-like"/>
</dbReference>
<feature type="chain" id="PRO_5043014939" description="DJ-1/PfpI domain-containing protein" evidence="1">
    <location>
        <begin position="29"/>
        <end position="253"/>
    </location>
</feature>
<sequence length="253" mass="27353">MRSRKMSLTNTLSTCFWVLGLLTSQVSASLNGTIPKRYGIVLFPAFDTTDVTGPLEVLNFIGLLHSTDVALLSDTLDPVSPEPKMMNKLNSSVWAPIVPTHTFDTAPEIDVLIVPGGPGARNPNITAVLDFIGRTAPNTKHVLNICTGSGISAKAGIMGGRKATTNKSAWTTITAYGPNTTWIPKARWVEDNSAEPPIWSSSGVTSGFDMMLQFVETFYSLQNATYISRLIEHVRITDPNNDPFAVNVDGTIL</sequence>
<evidence type="ECO:0000313" key="4">
    <source>
        <dbReference type="Proteomes" id="UP001280581"/>
    </source>
</evidence>
<dbReference type="InterPro" id="IPR002818">
    <property type="entry name" value="DJ-1/PfpI"/>
</dbReference>
<accession>A0AAN6RBX8</accession>
<feature type="domain" description="DJ-1/PfpI" evidence="2">
    <location>
        <begin position="40"/>
        <end position="216"/>
    </location>
</feature>
<proteinExistence type="predicted"/>
<dbReference type="SUPFAM" id="SSF52317">
    <property type="entry name" value="Class I glutamine amidotransferase-like"/>
    <property type="match status" value="1"/>
</dbReference>
<evidence type="ECO:0000313" key="3">
    <source>
        <dbReference type="EMBL" id="KAK3200842.1"/>
    </source>
</evidence>
<dbReference type="CDD" id="cd03139">
    <property type="entry name" value="GATase1_PfpI_2"/>
    <property type="match status" value="1"/>
</dbReference>
<dbReference type="InterPro" id="IPR052158">
    <property type="entry name" value="INH-QAR"/>
</dbReference>
<dbReference type="EMBL" id="WVTA01000017">
    <property type="protein sequence ID" value="KAK3200842.1"/>
    <property type="molecule type" value="Genomic_DNA"/>
</dbReference>
<dbReference type="PANTHER" id="PTHR43130:SF15">
    <property type="entry name" value="THIJ_PFPI FAMILY PROTEIN (AFU_ORTHOLOGUE AFUA_5G14240)"/>
    <property type="match status" value="1"/>
</dbReference>
<dbReference type="Gene3D" id="3.40.50.880">
    <property type="match status" value="1"/>
</dbReference>
<name>A0AAN6RBX8_9PLEO</name>
<evidence type="ECO:0000256" key="1">
    <source>
        <dbReference type="SAM" id="SignalP"/>
    </source>
</evidence>